<dbReference type="Proteomes" id="UP000235116">
    <property type="component" value="Chromosome"/>
</dbReference>
<evidence type="ECO:0008006" key="3">
    <source>
        <dbReference type="Google" id="ProtNLM"/>
    </source>
</evidence>
<dbReference type="InterPro" id="IPR017143">
    <property type="entry name" value="UCP037225"/>
</dbReference>
<dbReference type="OrthoDB" id="9814566at2"/>
<evidence type="ECO:0000313" key="1">
    <source>
        <dbReference type="EMBL" id="AUM13074.1"/>
    </source>
</evidence>
<dbReference type="AlphaFoldDB" id="A0A2K9LQH5"/>
<dbReference type="EMBL" id="CP022684">
    <property type="protein sequence ID" value="AUM13074.1"/>
    <property type="molecule type" value="Genomic_DNA"/>
</dbReference>
<dbReference type="KEGG" id="kak:Kalk_11845"/>
<keyword evidence="2" id="KW-1185">Reference proteome</keyword>
<evidence type="ECO:0000313" key="2">
    <source>
        <dbReference type="Proteomes" id="UP000235116"/>
    </source>
</evidence>
<dbReference type="RefSeq" id="WP_101894453.1">
    <property type="nucleotide sequence ID" value="NZ_CP022684.1"/>
</dbReference>
<dbReference type="PIRSF" id="PIRSF037225">
    <property type="entry name" value="UCP037225"/>
    <property type="match status" value="1"/>
</dbReference>
<organism evidence="1 2">
    <name type="scientific">Ketobacter alkanivorans</name>
    <dbReference type="NCBI Taxonomy" id="1917421"/>
    <lineage>
        <taxon>Bacteria</taxon>
        <taxon>Pseudomonadati</taxon>
        <taxon>Pseudomonadota</taxon>
        <taxon>Gammaproteobacteria</taxon>
        <taxon>Pseudomonadales</taxon>
        <taxon>Ketobacteraceae</taxon>
        <taxon>Ketobacter</taxon>
    </lineage>
</organism>
<reference evidence="2" key="1">
    <citation type="submission" date="2017-08" db="EMBL/GenBank/DDBJ databases">
        <title>Direct submision.</title>
        <authorList>
            <person name="Kim S.-J."/>
            <person name="Rhee S.-K."/>
        </authorList>
    </citation>
    <scope>NUCLEOTIDE SEQUENCE [LARGE SCALE GENOMIC DNA]</scope>
    <source>
        <strain evidence="2">GI5</strain>
    </source>
</reference>
<dbReference type="Pfam" id="PF14255">
    <property type="entry name" value="Zn_ribbon_21"/>
    <property type="match status" value="1"/>
</dbReference>
<sequence>MEFLSEEVVICPYCGESLDVLIDHQEAGQQYIEDCQVCCRPITFNVGIDAEGNLSVSVHAENETN</sequence>
<gene>
    <name evidence="1" type="ORF">Kalk_11845</name>
</gene>
<name>A0A2K9LQH5_9GAMM</name>
<protein>
    <recommendedName>
        <fullName evidence="3">CPXCG motif-containing cysteine-rich protein</fullName>
    </recommendedName>
</protein>
<proteinExistence type="predicted"/>
<accession>A0A2K9LQH5</accession>
<dbReference type="InterPro" id="IPR025990">
    <property type="entry name" value="zinc_ribbon_bacterial"/>
</dbReference>